<evidence type="ECO:0000256" key="6">
    <source>
        <dbReference type="SAM" id="SignalP"/>
    </source>
</evidence>
<feature type="signal peptide" evidence="6">
    <location>
        <begin position="1"/>
        <end position="17"/>
    </location>
</feature>
<dbReference type="RefSeq" id="WP_338684236.1">
    <property type="nucleotide sequence ID" value="NZ_AP024702.1"/>
</dbReference>
<name>A0ABM7RA20_9BACT</name>
<dbReference type="InterPro" id="IPR000917">
    <property type="entry name" value="Sulfatase_N"/>
</dbReference>
<dbReference type="SUPFAM" id="SSF53649">
    <property type="entry name" value="Alkaline phosphatase-like"/>
    <property type="match status" value="1"/>
</dbReference>
<evidence type="ECO:0000259" key="7">
    <source>
        <dbReference type="Pfam" id="PF00884"/>
    </source>
</evidence>
<comment type="similarity">
    <text evidence="1">Belongs to the sulfatase family.</text>
</comment>
<dbReference type="Proteomes" id="UP001374893">
    <property type="component" value="Chromosome"/>
</dbReference>
<dbReference type="PROSITE" id="PS00149">
    <property type="entry name" value="SULFATASE_2"/>
    <property type="match status" value="1"/>
</dbReference>
<dbReference type="PANTHER" id="PTHR42693:SF53">
    <property type="entry name" value="ENDO-4-O-SULFATASE"/>
    <property type="match status" value="1"/>
</dbReference>
<protein>
    <submittedName>
        <fullName evidence="8">Heparan N-sulfatase</fullName>
    </submittedName>
</protein>
<feature type="region of interest" description="Disordered" evidence="5">
    <location>
        <begin position="326"/>
        <end position="347"/>
    </location>
</feature>
<keyword evidence="6" id="KW-0732">Signal</keyword>
<evidence type="ECO:0000313" key="8">
    <source>
        <dbReference type="EMBL" id="BCX48187.1"/>
    </source>
</evidence>
<keyword evidence="9" id="KW-1185">Reference proteome</keyword>
<evidence type="ECO:0000256" key="3">
    <source>
        <dbReference type="ARBA" id="ARBA00022801"/>
    </source>
</evidence>
<dbReference type="Pfam" id="PF00884">
    <property type="entry name" value="Sulfatase"/>
    <property type="match status" value="1"/>
</dbReference>
<organism evidence="8 9">
    <name type="scientific">Haloferula helveola</name>
    <dbReference type="NCBI Taxonomy" id="490095"/>
    <lineage>
        <taxon>Bacteria</taxon>
        <taxon>Pseudomonadati</taxon>
        <taxon>Verrucomicrobiota</taxon>
        <taxon>Verrucomicrobiia</taxon>
        <taxon>Verrucomicrobiales</taxon>
        <taxon>Verrucomicrobiaceae</taxon>
        <taxon>Haloferula</taxon>
    </lineage>
</organism>
<evidence type="ECO:0000256" key="4">
    <source>
        <dbReference type="ARBA" id="ARBA00022837"/>
    </source>
</evidence>
<keyword evidence="4" id="KW-0106">Calcium</keyword>
<dbReference type="InterPro" id="IPR017850">
    <property type="entry name" value="Alkaline_phosphatase_core_sf"/>
</dbReference>
<feature type="chain" id="PRO_5045036757" evidence="6">
    <location>
        <begin position="18"/>
        <end position="494"/>
    </location>
</feature>
<dbReference type="InterPro" id="IPR024607">
    <property type="entry name" value="Sulfatase_CS"/>
</dbReference>
<keyword evidence="2" id="KW-0479">Metal-binding</keyword>
<gene>
    <name evidence="8" type="ORF">HAHE_20950</name>
</gene>
<dbReference type="Gene3D" id="3.40.720.10">
    <property type="entry name" value="Alkaline Phosphatase, subunit A"/>
    <property type="match status" value="1"/>
</dbReference>
<proteinExistence type="inferred from homology"/>
<evidence type="ECO:0000313" key="9">
    <source>
        <dbReference type="Proteomes" id="UP001374893"/>
    </source>
</evidence>
<evidence type="ECO:0000256" key="1">
    <source>
        <dbReference type="ARBA" id="ARBA00008779"/>
    </source>
</evidence>
<dbReference type="InterPro" id="IPR050738">
    <property type="entry name" value="Sulfatase"/>
</dbReference>
<dbReference type="CDD" id="cd16027">
    <property type="entry name" value="SGSH"/>
    <property type="match status" value="1"/>
</dbReference>
<evidence type="ECO:0000256" key="5">
    <source>
        <dbReference type="SAM" id="MobiDB-lite"/>
    </source>
</evidence>
<accession>A0ABM7RA20</accession>
<keyword evidence="3" id="KW-0378">Hydrolase</keyword>
<sequence>MNLRTLLYLALTAPALAKPNIVMFVTDDQSPIAGCYGSKLIQTPHLDALAAEGTLFTNAFATTASCSASRSVILTGLHNHANGQYGHVHHYHHFETYNDCAAISLPNQLRLNGYRTAHIGKYHVAPEAVYSYDTFLKEQGGGHNTPEWIESCKPLFEEKSDKPFFLTFWTHDPHRSGGVVKSAPEELKPNLFGNPQPGKQYGQTPEVAYDPAEVTVPGWLPDTIECRREIAQYYQSCTRTDLALGKLVQALKDAGQYENTMIIYTADHGMAFPGAKTTVYEAGLRVPFIVHMPGQTKAVVNNALISHADITPSLLDAAGGYDAKTGGPKKLAPIPKVGRGENPGTGNLKRYQGRSWIPILNEAEPKGWDSHFASHTFHEIQMYYPMRAIRDRQYKLIWNIASPLPYPFASDLWAASSWQAQFRKGKDAKYGHRSVDSYIQRPAFELYDLEADPSESKNLADDPKLASRLEIMKEQLKTAQKQTADPWLLKWSYE</sequence>
<evidence type="ECO:0000256" key="2">
    <source>
        <dbReference type="ARBA" id="ARBA00022723"/>
    </source>
</evidence>
<feature type="domain" description="Sulfatase N-terminal" evidence="7">
    <location>
        <begin position="19"/>
        <end position="319"/>
    </location>
</feature>
<reference evidence="8 9" key="1">
    <citation type="submission" date="2021-06" db="EMBL/GenBank/DDBJ databases">
        <title>Complete genome of Haloferula helveola possessing various polysaccharide degrading enzymes.</title>
        <authorList>
            <person name="Takami H."/>
            <person name="Huang C."/>
            <person name="Hamasaki K."/>
        </authorList>
    </citation>
    <scope>NUCLEOTIDE SEQUENCE [LARGE SCALE GENOMIC DNA]</scope>
    <source>
        <strain evidence="8 9">CN-1</strain>
    </source>
</reference>
<dbReference type="PANTHER" id="PTHR42693">
    <property type="entry name" value="ARYLSULFATASE FAMILY MEMBER"/>
    <property type="match status" value="1"/>
</dbReference>
<dbReference type="EMBL" id="AP024702">
    <property type="protein sequence ID" value="BCX48187.1"/>
    <property type="molecule type" value="Genomic_DNA"/>
</dbReference>